<dbReference type="OrthoDB" id="9787902at2"/>
<dbReference type="RefSeq" id="WP_010974478.1">
    <property type="nucleotide sequence ID" value="NC_003064.2"/>
</dbReference>
<dbReference type="AlphaFoldDB" id="A9CLJ7"/>
<keyword evidence="3" id="KW-0614">Plasmid</keyword>
<dbReference type="KEGG" id="atu:Atu5220"/>
<dbReference type="Proteomes" id="UP000000813">
    <property type="component" value="Plasmid At"/>
</dbReference>
<dbReference type="PIR" id="AG3186">
    <property type="entry name" value="AG3186"/>
</dbReference>
<proteinExistence type="predicted"/>
<accession>A9CLJ7</accession>
<feature type="chain" id="PRO_5002733937" evidence="1">
    <location>
        <begin position="29"/>
        <end position="345"/>
    </location>
</feature>
<dbReference type="GO" id="GO:0043190">
    <property type="term" value="C:ATP-binding cassette (ABC) transporter complex"/>
    <property type="evidence" value="ECO:0007669"/>
    <property type="project" value="InterPro"/>
</dbReference>
<dbReference type="EMBL" id="AE007872">
    <property type="protein sequence ID" value="AAK90590.1"/>
    <property type="molecule type" value="Genomic_DNA"/>
</dbReference>
<name>A9CLJ7_AGRFC</name>
<dbReference type="SUPFAM" id="SSF53850">
    <property type="entry name" value="Periplasmic binding protein-like II"/>
    <property type="match status" value="1"/>
</dbReference>
<dbReference type="EnsemblBacteria" id="AAK90590">
    <property type="protein sequence ID" value="AAK90590"/>
    <property type="gene ID" value="Atu5220"/>
</dbReference>
<dbReference type="HOGENOM" id="CLU_070055_0_0_5"/>
<reference evidence="3 4" key="1">
    <citation type="journal article" date="2001" name="Science">
        <title>The genome of the natural genetic engineer Agrobacterium tumefaciens C58.</title>
        <authorList>
            <person name="Wood D.W."/>
            <person name="Setubal J.C."/>
            <person name="Kaul R."/>
            <person name="Monks D.E."/>
            <person name="Kitajima J.P."/>
            <person name="Okura V.K."/>
            <person name="Zhou Y."/>
            <person name="Chen L."/>
            <person name="Wood G.E."/>
            <person name="Almeida N.F.Jr."/>
            <person name="Woo L."/>
            <person name="Chen Y."/>
            <person name="Paulsen I.T."/>
            <person name="Eisen J.A."/>
            <person name="Karp P.D."/>
            <person name="Bovee D.Sr."/>
            <person name="Chapman P."/>
            <person name="Clendenning J."/>
            <person name="Deatherage G."/>
            <person name="Gillet W."/>
            <person name="Grant C."/>
            <person name="Kutyavin T."/>
            <person name="Levy R."/>
            <person name="Li M.J."/>
            <person name="McClelland E."/>
            <person name="Palmieri A."/>
            <person name="Raymond C."/>
            <person name="Rouse G."/>
            <person name="Saenphimmachak C."/>
            <person name="Wu Z."/>
            <person name="Romero P."/>
            <person name="Gordon D."/>
            <person name="Zhang S."/>
            <person name="Yoo H."/>
            <person name="Tao Y."/>
            <person name="Biddle P."/>
            <person name="Jung M."/>
            <person name="Krespan W."/>
            <person name="Perry M."/>
            <person name="Gordon-Kamm B."/>
            <person name="Liao L."/>
            <person name="Kim S."/>
            <person name="Hendrick C."/>
            <person name="Zhao Z.Y."/>
            <person name="Dolan M."/>
            <person name="Chumley F."/>
            <person name="Tingey S.V."/>
            <person name="Tomb J.F."/>
            <person name="Gordon M.P."/>
            <person name="Olson M.V."/>
            <person name="Nester E.W."/>
        </authorList>
    </citation>
    <scope>NUCLEOTIDE SEQUENCE [LARGE SCALE GENOMIC DNA]</scope>
    <source>
        <strain evidence="4">C58 / ATCC 33970</strain>
    </source>
</reference>
<dbReference type="GO" id="GO:0022857">
    <property type="term" value="F:transmembrane transporter activity"/>
    <property type="evidence" value="ECO:0007669"/>
    <property type="project" value="InterPro"/>
</dbReference>
<feature type="domain" description="ABC-type glycine betaine transport system substrate-binding" evidence="2">
    <location>
        <begin position="36"/>
        <end position="318"/>
    </location>
</feature>
<dbReference type="eggNOG" id="COG2113">
    <property type="taxonomic scope" value="Bacteria"/>
</dbReference>
<dbReference type="BioCyc" id="AGRO:ATU5220-MONOMER"/>
<evidence type="ECO:0000313" key="3">
    <source>
        <dbReference type="EMBL" id="AAK90590.1"/>
    </source>
</evidence>
<organism evidence="3 4">
    <name type="scientific">Agrobacterium fabrum (strain C58 / ATCC 33970)</name>
    <name type="common">Agrobacterium tumefaciens (strain C58)</name>
    <dbReference type="NCBI Taxonomy" id="176299"/>
    <lineage>
        <taxon>Bacteria</taxon>
        <taxon>Pseudomonadati</taxon>
        <taxon>Pseudomonadota</taxon>
        <taxon>Alphaproteobacteria</taxon>
        <taxon>Hyphomicrobiales</taxon>
        <taxon>Rhizobiaceae</taxon>
        <taxon>Rhizobium/Agrobacterium group</taxon>
        <taxon>Agrobacterium</taxon>
        <taxon>Agrobacterium tumefaciens complex</taxon>
    </lineage>
</organism>
<dbReference type="PhylomeDB" id="A9CLJ7"/>
<keyword evidence="4" id="KW-1185">Reference proteome</keyword>
<evidence type="ECO:0000313" key="4">
    <source>
        <dbReference type="Proteomes" id="UP000000813"/>
    </source>
</evidence>
<dbReference type="NCBIfam" id="NF008334">
    <property type="entry name" value="PRK11119.1"/>
    <property type="match status" value="1"/>
</dbReference>
<dbReference type="Pfam" id="PF04069">
    <property type="entry name" value="OpuAC"/>
    <property type="match status" value="1"/>
</dbReference>
<dbReference type="CDD" id="cd13638">
    <property type="entry name" value="PBP2_EcProx_like"/>
    <property type="match status" value="1"/>
</dbReference>
<protein>
    <submittedName>
        <fullName evidence="3">ABC transporter, nucleotide binding/ATPase protein (Glycine betaine/L-proline)</fullName>
    </submittedName>
</protein>
<dbReference type="Gene3D" id="3.40.190.100">
    <property type="entry name" value="Glycine betaine-binding periplasmic protein, domain 2"/>
    <property type="match status" value="1"/>
</dbReference>
<gene>
    <name evidence="3" type="primary">proX</name>
    <name evidence="3" type="ordered locus">Atu5220</name>
</gene>
<dbReference type="Gene3D" id="3.40.190.10">
    <property type="entry name" value="Periplasmic binding protein-like II"/>
    <property type="match status" value="1"/>
</dbReference>
<dbReference type="InterPro" id="IPR007210">
    <property type="entry name" value="ABC_Gly_betaine_transp_sub-bd"/>
</dbReference>
<dbReference type="PATRIC" id="fig|176299.10.peg.4896"/>
<evidence type="ECO:0000256" key="1">
    <source>
        <dbReference type="SAM" id="SignalP"/>
    </source>
</evidence>
<reference evidence="3 4" key="2">
    <citation type="journal article" date="2001" name="Science">
        <title>Genome sequence of the plant pathogen and biotechnology agent Agrobacterium tumefaciens C58.</title>
        <authorList>
            <person name="Goodner B."/>
            <person name="Hinkle G."/>
            <person name="Gattung S."/>
            <person name="Miller N."/>
            <person name="Blanchard M."/>
            <person name="Qurollo B."/>
            <person name="Goldman B.S."/>
            <person name="Cao Y."/>
            <person name="Askenazi M."/>
            <person name="Halling C."/>
            <person name="Mullin L."/>
            <person name="Houmiel K."/>
            <person name="Gordon J."/>
            <person name="Vaudin M."/>
            <person name="Iartchouk O."/>
            <person name="Epp A."/>
            <person name="Liu F."/>
            <person name="Wollam C."/>
            <person name="Allinger M."/>
            <person name="Doughty D."/>
            <person name="Scott C."/>
            <person name="Lappas C."/>
            <person name="Markelz B."/>
            <person name="Flanagan C."/>
            <person name="Crowell C."/>
            <person name="Gurson J."/>
            <person name="Lomo C."/>
            <person name="Sear C."/>
            <person name="Strub G."/>
            <person name="Cielo C."/>
            <person name="Slater S."/>
        </authorList>
    </citation>
    <scope>NUCLEOTIDE SEQUENCE [LARGE SCALE GENOMIC DNA]</scope>
    <source>
        <strain evidence="4">C58 / ATCC 33970</strain>
    </source>
</reference>
<feature type="signal peptide" evidence="1">
    <location>
        <begin position="1"/>
        <end position="28"/>
    </location>
</feature>
<dbReference type="GeneID" id="1136993"/>
<sequence>MTLNFKSFALLASTIVAASLPVLSSASAAELPGDGKTIRFAQSDSLGANYVVAKIVTKGFEALGYKVKLSTVNTTLFFQAVAQGDLDIATDINFPQREPGFRKVADKADMIGKGLIEGGGINGYLIDKKTADAYNIKTLDQMKDPKIAALFGTDGKADLINCDPGWSCGDVVEYQLDKFGLKDTVKSVRGKYEALMVEAVARAKRGEPVFFYAWSPSWMNKALQPGKDVVWLPTPFDALPPSVPSSGTNAVANVEGCAGAANPCRMAMAAWNWTAVGNKEFLKENPEVKSFVENMSFPLSTWSSWEQAISQKGGSDATVRGLSDAWLSENKALLDGWITAAKSAN</sequence>
<geneLocation type="plasmid" evidence="3 4">
    <name>At</name>
</geneLocation>
<keyword evidence="1" id="KW-0732">Signal</keyword>
<evidence type="ECO:0000259" key="2">
    <source>
        <dbReference type="Pfam" id="PF04069"/>
    </source>
</evidence>